<dbReference type="AlphaFoldDB" id="A0A0R1UTF7"/>
<keyword evidence="2" id="KW-1185">Reference proteome</keyword>
<accession>A0A0R1UTF7</accession>
<organism evidence="1 2">
    <name type="scientific">Limosilactobacillus equigenerosi DSM 18793 = JCM 14505</name>
    <dbReference type="NCBI Taxonomy" id="1423742"/>
    <lineage>
        <taxon>Bacteria</taxon>
        <taxon>Bacillati</taxon>
        <taxon>Bacillota</taxon>
        <taxon>Bacilli</taxon>
        <taxon>Lactobacillales</taxon>
        <taxon>Lactobacillaceae</taxon>
        <taxon>Limosilactobacillus</taxon>
    </lineage>
</organism>
<protein>
    <submittedName>
        <fullName evidence="1">Uncharacterized protein</fullName>
    </submittedName>
</protein>
<dbReference type="STRING" id="417373.GCA_001570685_00611"/>
<dbReference type="RefSeq" id="WP_054652651.1">
    <property type="nucleotide sequence ID" value="NZ_AZGC01000045.1"/>
</dbReference>
<reference evidence="1 2" key="1">
    <citation type="journal article" date="2015" name="Genome Announc.">
        <title>Expanding the biotechnology potential of lactobacilli through comparative genomics of 213 strains and associated genera.</title>
        <authorList>
            <person name="Sun Z."/>
            <person name="Harris H.M."/>
            <person name="McCann A."/>
            <person name="Guo C."/>
            <person name="Argimon S."/>
            <person name="Zhang W."/>
            <person name="Yang X."/>
            <person name="Jeffery I.B."/>
            <person name="Cooney J.C."/>
            <person name="Kagawa T.F."/>
            <person name="Liu W."/>
            <person name="Song Y."/>
            <person name="Salvetti E."/>
            <person name="Wrobel A."/>
            <person name="Rasinkangas P."/>
            <person name="Parkhill J."/>
            <person name="Rea M.C."/>
            <person name="O'Sullivan O."/>
            <person name="Ritari J."/>
            <person name="Douillard F.P."/>
            <person name="Paul Ross R."/>
            <person name="Yang R."/>
            <person name="Briner A.E."/>
            <person name="Felis G.E."/>
            <person name="de Vos W.M."/>
            <person name="Barrangou R."/>
            <person name="Klaenhammer T.R."/>
            <person name="Caufield P.W."/>
            <person name="Cui Y."/>
            <person name="Zhang H."/>
            <person name="O'Toole P.W."/>
        </authorList>
    </citation>
    <scope>NUCLEOTIDE SEQUENCE [LARGE SCALE GENOMIC DNA]</scope>
    <source>
        <strain evidence="1 2">DSM 18793</strain>
    </source>
</reference>
<evidence type="ECO:0000313" key="2">
    <source>
        <dbReference type="Proteomes" id="UP000051084"/>
    </source>
</evidence>
<gene>
    <name evidence="1" type="ORF">FC21_GL000013</name>
</gene>
<dbReference type="Proteomes" id="UP000051084">
    <property type="component" value="Unassembled WGS sequence"/>
</dbReference>
<comment type="caution">
    <text evidence="1">The sequence shown here is derived from an EMBL/GenBank/DDBJ whole genome shotgun (WGS) entry which is preliminary data.</text>
</comment>
<proteinExistence type="predicted"/>
<name>A0A0R1UTF7_9LACO</name>
<sequence length="152" mass="17452">MISLNNTDFQGKKMARQQLVDMVQETIDNQPNWDQVTGNICASFHVDYEILDGNMEEHEGRVEVEYTANEILDELYTAFVDDEVIDEVWNDSDSSFSNEDLSELLDRKGWDFGDVYPVIEKSVVNTLAHDLENEAGLWIMLDNDQIVNVTLD</sequence>
<dbReference type="PATRIC" id="fig|1423742.4.peg.17"/>
<dbReference type="OrthoDB" id="9986335at2"/>
<dbReference type="EMBL" id="AZGC01000045">
    <property type="protein sequence ID" value="KRL93259.1"/>
    <property type="molecule type" value="Genomic_DNA"/>
</dbReference>
<evidence type="ECO:0000313" key="1">
    <source>
        <dbReference type="EMBL" id="KRL93259.1"/>
    </source>
</evidence>